<evidence type="ECO:0000259" key="16">
    <source>
        <dbReference type="PROSITE" id="PS51785"/>
    </source>
</evidence>
<dbReference type="PIRSF" id="PIRSF000977">
    <property type="entry name" value="Exodeoxyribonuclease_I"/>
    <property type="match status" value="1"/>
</dbReference>
<dbReference type="EC" id="3.1.11.1" evidence="3 14"/>
<dbReference type="Pfam" id="PF26016">
    <property type="entry name" value="ExoI_C"/>
    <property type="match status" value="1"/>
</dbReference>
<organism evidence="17 18">
    <name type="scientific">Candidatus Methylobacter oryzae</name>
    <dbReference type="NCBI Taxonomy" id="2497749"/>
    <lineage>
        <taxon>Bacteria</taxon>
        <taxon>Pseudomonadati</taxon>
        <taxon>Pseudomonadota</taxon>
        <taxon>Gammaproteobacteria</taxon>
        <taxon>Methylococcales</taxon>
        <taxon>Methylococcaceae</taxon>
        <taxon>Methylobacter</taxon>
    </lineage>
</organism>
<dbReference type="InterPro" id="IPR012337">
    <property type="entry name" value="RNaseH-like_sf"/>
</dbReference>
<dbReference type="GO" id="GO:0008310">
    <property type="term" value="F:single-stranded DNA 3'-5' DNA exonuclease activity"/>
    <property type="evidence" value="ECO:0007669"/>
    <property type="project" value="UniProtKB-EC"/>
</dbReference>
<dbReference type="Pfam" id="PF08411">
    <property type="entry name" value="ExoI_SH3"/>
    <property type="match status" value="1"/>
</dbReference>
<comment type="caution">
    <text evidence="17">The sequence shown here is derived from an EMBL/GenBank/DDBJ whole genome shotgun (WGS) entry which is preliminary data.</text>
</comment>
<dbReference type="Gene3D" id="3.30.420.10">
    <property type="entry name" value="Ribonuclease H-like superfamily/Ribonuclease H"/>
    <property type="match status" value="1"/>
</dbReference>
<reference evidence="17 18" key="1">
    <citation type="journal article" date="2019" name="Antonie Van Leeuwenhoek">
        <title>Description of 'Ca. Methylobacter oryzae' KRF1, a novel species from the environmentally important Methylobacter clade 2.</title>
        <authorList>
            <person name="Khatri K."/>
            <person name="Mohite J.A."/>
            <person name="Pandit P.S."/>
            <person name="Bahulikar R."/>
            <person name="Rahalkar M.C."/>
        </authorList>
    </citation>
    <scope>NUCLEOTIDE SEQUENCE [LARGE SCALE GENOMIC DNA]</scope>
    <source>
        <strain evidence="17 18">KRF1</strain>
    </source>
</reference>
<dbReference type="Pfam" id="PF00929">
    <property type="entry name" value="RNase_T"/>
    <property type="match status" value="1"/>
</dbReference>
<dbReference type="InterPro" id="IPR038649">
    <property type="entry name" value="EXOI_SH3_sf"/>
</dbReference>
<keyword evidence="12 14" id="KW-0234">DNA repair</keyword>
<sequence>MSVAQTFYWHDYETFGTDPRRDRPVQFAGIRTDSDLNIIGDPLVAYCKPAADCLPHPEACLITGITPQLAEQKGVCEAEFIRLIHEQLAQPNTCTLGYNTLRFDDEVTRNCLYRNFYDPYAREWQNGNSRWDLIDVVRAARALRPEGIVWPVDEEGVPSFRLDRLTRVNNITHEAAHDALSDVYATLAITKLVKRVQPRLYRFLLQHRVKNEAFNLLQLGSFKPVVHVSGKYPAAKNCLAVVLPLCKHPINVNGVIVYDLSVDPEPMLSLAAEEIQQRVFTATVDLPEGMARIPLKTVHINKCPVLAPVSVIRPEDAQRLEIDLTLCYANIEKIRACAGLAEKLAEVFNGHACVEQDSDPDLEIYSGGFFSENDKSQMFKIRGMQPEQLADSAFKFMDGRLPEMLFRYRARNYPETLDNEELQRWNEFCIDRLTGRQVGAGIVLDEYFGRLAALRKSESVNAVLIDVLEDYALEKMQRLGLNKSLFCL</sequence>
<evidence type="ECO:0000256" key="14">
    <source>
        <dbReference type="PIRNR" id="PIRNR000977"/>
    </source>
</evidence>
<dbReference type="PROSITE" id="PS51785">
    <property type="entry name" value="EXOI_C"/>
    <property type="match status" value="1"/>
</dbReference>
<gene>
    <name evidence="17" type="primary">sbcB</name>
    <name evidence="17" type="ORF">EKO24_021710</name>
</gene>
<feature type="domain" description="ExoI SH3-like" evidence="15">
    <location>
        <begin position="198"/>
        <end position="352"/>
    </location>
</feature>
<dbReference type="RefSeq" id="WP_143733335.1">
    <property type="nucleotide sequence ID" value="NZ_RYFG02000121.1"/>
</dbReference>
<dbReference type="Gene3D" id="1.10.287.1240">
    <property type="match status" value="1"/>
</dbReference>
<keyword evidence="18" id="KW-1185">Reference proteome</keyword>
<keyword evidence="10" id="KW-0460">Magnesium</keyword>
<evidence type="ECO:0000313" key="18">
    <source>
        <dbReference type="Proteomes" id="UP000733744"/>
    </source>
</evidence>
<feature type="domain" description="ExoI C-terminal" evidence="16">
    <location>
        <begin position="356"/>
        <end position="480"/>
    </location>
</feature>
<evidence type="ECO:0000256" key="5">
    <source>
        <dbReference type="ARBA" id="ARBA00022722"/>
    </source>
</evidence>
<accession>A0ABY3C4M1</accession>
<dbReference type="CDD" id="cd06138">
    <property type="entry name" value="ExoI_N"/>
    <property type="match status" value="1"/>
</dbReference>
<keyword evidence="9 14" id="KW-0269">Exonuclease</keyword>
<dbReference type="InterPro" id="IPR013620">
    <property type="entry name" value="Exonuc_1_SH3"/>
</dbReference>
<evidence type="ECO:0000256" key="1">
    <source>
        <dbReference type="ARBA" id="ARBA00000563"/>
    </source>
</evidence>
<evidence type="ECO:0000259" key="15">
    <source>
        <dbReference type="PROSITE" id="PS51784"/>
    </source>
</evidence>
<evidence type="ECO:0000256" key="8">
    <source>
        <dbReference type="ARBA" id="ARBA00022801"/>
    </source>
</evidence>
<dbReference type="Proteomes" id="UP000733744">
    <property type="component" value="Unassembled WGS sequence"/>
</dbReference>
<keyword evidence="8 14" id="KW-0378">Hydrolase</keyword>
<evidence type="ECO:0000313" key="17">
    <source>
        <dbReference type="EMBL" id="TRW89668.1"/>
    </source>
</evidence>
<evidence type="ECO:0000256" key="13">
    <source>
        <dbReference type="ARBA" id="ARBA00046792"/>
    </source>
</evidence>
<evidence type="ECO:0000256" key="4">
    <source>
        <dbReference type="ARBA" id="ARBA00019900"/>
    </source>
</evidence>
<keyword evidence="6" id="KW-0479">Metal-binding</keyword>
<dbReference type="InterPro" id="IPR013520">
    <property type="entry name" value="Ribonucl_H"/>
</dbReference>
<dbReference type="InterPro" id="IPR058561">
    <property type="entry name" value="Exonuc_1_C"/>
</dbReference>
<protein>
    <recommendedName>
        <fullName evidence="4 14">Exodeoxyribonuclease I</fullName>
        <ecNumber evidence="3 14">3.1.11.1</ecNumber>
    </recommendedName>
</protein>
<comment type="subunit">
    <text evidence="13">Monomer. Interacts with ssb (via C-terminus); this interaction stimulates the exonuclease activity by recruiting the enzyme to its substrate.</text>
</comment>
<dbReference type="InterPro" id="IPR023607">
    <property type="entry name" value="Exodeoxyribonuclease_I"/>
</dbReference>
<evidence type="ECO:0000256" key="3">
    <source>
        <dbReference type="ARBA" id="ARBA00012108"/>
    </source>
</evidence>
<dbReference type="SMART" id="SM00479">
    <property type="entry name" value="EXOIII"/>
    <property type="match status" value="1"/>
</dbReference>
<evidence type="ECO:0000256" key="11">
    <source>
        <dbReference type="ARBA" id="ARBA00023125"/>
    </source>
</evidence>
<keyword evidence="7 14" id="KW-0227">DNA damage</keyword>
<comment type="catalytic activity">
    <reaction evidence="1 14">
        <text>Exonucleolytic cleavage in the 3'- to 5'-direction to yield nucleoside 5'-phosphates.</text>
        <dbReference type="EC" id="3.1.11.1"/>
    </reaction>
</comment>
<dbReference type="PROSITE" id="PS51784">
    <property type="entry name" value="EXOI_SH3"/>
    <property type="match status" value="1"/>
</dbReference>
<evidence type="ECO:0000256" key="10">
    <source>
        <dbReference type="ARBA" id="ARBA00022842"/>
    </source>
</evidence>
<comment type="cofactor">
    <cofactor evidence="2">
        <name>Mg(2+)</name>
        <dbReference type="ChEBI" id="CHEBI:18420"/>
    </cofactor>
</comment>
<evidence type="ECO:0000256" key="6">
    <source>
        <dbReference type="ARBA" id="ARBA00022723"/>
    </source>
</evidence>
<keyword evidence="11" id="KW-0238">DNA-binding</keyword>
<proteinExistence type="predicted"/>
<dbReference type="Gene3D" id="3.30.1520.20">
    <property type="entry name" value="Exonuclease ExoI, domain 2"/>
    <property type="match status" value="1"/>
</dbReference>
<keyword evidence="5 14" id="KW-0540">Nuclease</keyword>
<dbReference type="Gene3D" id="1.20.1280.70">
    <property type="entry name" value="Exonuclease ExoI, domain 3"/>
    <property type="match status" value="1"/>
</dbReference>
<dbReference type="EMBL" id="RYFG02000121">
    <property type="protein sequence ID" value="TRW89668.1"/>
    <property type="molecule type" value="Genomic_DNA"/>
</dbReference>
<evidence type="ECO:0000256" key="12">
    <source>
        <dbReference type="ARBA" id="ARBA00023204"/>
    </source>
</evidence>
<name>A0ABY3C4M1_9GAMM</name>
<dbReference type="SUPFAM" id="SSF53098">
    <property type="entry name" value="Ribonuclease H-like"/>
    <property type="match status" value="1"/>
</dbReference>
<dbReference type="NCBIfam" id="NF008746">
    <property type="entry name" value="PRK11779.1"/>
    <property type="match status" value="1"/>
</dbReference>
<dbReference type="InterPro" id="IPR034747">
    <property type="entry name" value="EXOI_SH3"/>
</dbReference>
<dbReference type="InterPro" id="IPR036397">
    <property type="entry name" value="RNaseH_sf"/>
</dbReference>
<evidence type="ECO:0000256" key="2">
    <source>
        <dbReference type="ARBA" id="ARBA00001946"/>
    </source>
</evidence>
<evidence type="ECO:0000256" key="9">
    <source>
        <dbReference type="ARBA" id="ARBA00022839"/>
    </source>
</evidence>
<evidence type="ECO:0000256" key="7">
    <source>
        <dbReference type="ARBA" id="ARBA00022763"/>
    </source>
</evidence>